<dbReference type="EMBL" id="DAAOCX010000010">
    <property type="protein sequence ID" value="HAD2549948.1"/>
    <property type="molecule type" value="Genomic_DNA"/>
</dbReference>
<name>A0A3Y7RRS5_SALET</name>
<dbReference type="AlphaFoldDB" id="A0A3Y7RRS5"/>
<dbReference type="RefSeq" id="WP_001540399.1">
    <property type="nucleotide sequence ID" value="NZ_BAABRJ010000003.1"/>
</dbReference>
<organism evidence="3">
    <name type="scientific">Salmonella enterica I</name>
    <dbReference type="NCBI Taxonomy" id="59201"/>
    <lineage>
        <taxon>Bacteria</taxon>
        <taxon>Pseudomonadati</taxon>
        <taxon>Pseudomonadota</taxon>
        <taxon>Gammaproteobacteria</taxon>
        <taxon>Enterobacterales</taxon>
        <taxon>Enterobacteriaceae</taxon>
        <taxon>Salmonella</taxon>
    </lineage>
</organism>
<gene>
    <name evidence="1" type="ORF">G1H51_13545</name>
    <name evidence="3" type="ORF">G1H77_13455</name>
    <name evidence="2" type="ORF">G1I19_13520</name>
</gene>
<evidence type="ECO:0000313" key="3">
    <source>
        <dbReference type="EMBL" id="HAD2685429.1"/>
    </source>
</evidence>
<sequence length="121" mass="13984">MKKKAGKYSGESTHSIYYLSDDERSKLETKSINGDAEAAFRLYKYYSFSNYDADEQMRYLAIAASHNNIMAEYAYGIFLSCKNGPYSKYYDLNKAIYWMKLAAAHGHTEAKTELLRLEELK</sequence>
<reference evidence="3" key="1">
    <citation type="journal article" date="2018" name="Genome Biol.">
        <title>SKESA: strategic k-mer extension for scrupulous assemblies.</title>
        <authorList>
            <person name="Souvorov A."/>
            <person name="Agarwala R."/>
            <person name="Lipman D.J."/>
        </authorList>
    </citation>
    <scope>NUCLEOTIDE SEQUENCE</scope>
    <source>
        <strain evidence="3">Salmonella enterica subsp. enterica</strain>
    </source>
</reference>
<accession>A0A3Y7RRS5</accession>
<dbReference type="EMBL" id="DAAOEH010000010">
    <property type="protein sequence ID" value="HAD2685429.1"/>
    <property type="molecule type" value="Genomic_DNA"/>
</dbReference>
<reference evidence="3" key="2">
    <citation type="submission" date="2019-01" db="EMBL/GenBank/DDBJ databases">
        <authorList>
            <consortium name="NCBI Pathogen Detection Project"/>
        </authorList>
    </citation>
    <scope>NUCLEOTIDE SEQUENCE</scope>
    <source>
        <strain evidence="3">Salmonella enterica subsp. enterica</strain>
    </source>
</reference>
<proteinExistence type="predicted"/>
<dbReference type="InterPro" id="IPR011990">
    <property type="entry name" value="TPR-like_helical_dom_sf"/>
</dbReference>
<dbReference type="Gene3D" id="1.25.40.10">
    <property type="entry name" value="Tetratricopeptide repeat domain"/>
    <property type="match status" value="1"/>
</dbReference>
<dbReference type="SUPFAM" id="SSF81901">
    <property type="entry name" value="HCP-like"/>
    <property type="match status" value="1"/>
</dbReference>
<evidence type="ECO:0000313" key="2">
    <source>
        <dbReference type="EMBL" id="HAD2652036.1"/>
    </source>
</evidence>
<protein>
    <submittedName>
        <fullName evidence="3">Sel1 repeat family protein</fullName>
    </submittedName>
</protein>
<evidence type="ECO:0000313" key="1">
    <source>
        <dbReference type="EMBL" id="HAD2549948.1"/>
    </source>
</evidence>
<dbReference type="EMBL" id="DAAOEA010000010">
    <property type="protein sequence ID" value="HAD2652036.1"/>
    <property type="molecule type" value="Genomic_DNA"/>
</dbReference>
<comment type="caution">
    <text evidence="3">The sequence shown here is derived from an EMBL/GenBank/DDBJ whole genome shotgun (WGS) entry which is preliminary data.</text>
</comment>